<name>A0A1F7JMU9_9BACT</name>
<proteinExistence type="predicted"/>
<dbReference type="Proteomes" id="UP000176376">
    <property type="component" value="Unassembled WGS sequence"/>
</dbReference>
<comment type="caution">
    <text evidence="1">The sequence shown here is derived from an EMBL/GenBank/DDBJ whole genome shotgun (WGS) entry which is preliminary data.</text>
</comment>
<gene>
    <name evidence="1" type="ORF">A3J15_00900</name>
</gene>
<reference evidence="1 2" key="1">
    <citation type="journal article" date="2016" name="Nat. Commun.">
        <title>Thousands of microbial genomes shed light on interconnected biogeochemical processes in an aquifer system.</title>
        <authorList>
            <person name="Anantharaman K."/>
            <person name="Brown C.T."/>
            <person name="Hug L.A."/>
            <person name="Sharon I."/>
            <person name="Castelle C.J."/>
            <person name="Probst A.J."/>
            <person name="Thomas B.C."/>
            <person name="Singh A."/>
            <person name="Wilkins M.J."/>
            <person name="Karaoz U."/>
            <person name="Brodie E.L."/>
            <person name="Williams K.H."/>
            <person name="Hubbard S.S."/>
            <person name="Banfield J.F."/>
        </authorList>
    </citation>
    <scope>NUCLEOTIDE SEQUENCE [LARGE SCALE GENOMIC DNA]</scope>
</reference>
<evidence type="ECO:0000313" key="1">
    <source>
        <dbReference type="EMBL" id="OGK56934.1"/>
    </source>
</evidence>
<accession>A0A1F7JMU9</accession>
<evidence type="ECO:0000313" key="2">
    <source>
        <dbReference type="Proteomes" id="UP000176376"/>
    </source>
</evidence>
<dbReference type="AlphaFoldDB" id="A0A1F7JMU9"/>
<dbReference type="EMBL" id="MGAY01000019">
    <property type="protein sequence ID" value="OGK56934.1"/>
    <property type="molecule type" value="Genomic_DNA"/>
</dbReference>
<protein>
    <submittedName>
        <fullName evidence="1">Uncharacterized protein</fullName>
    </submittedName>
</protein>
<dbReference type="STRING" id="1802074.A3J15_00900"/>
<sequence>MSAEISPVAFQKSAELSQSSPTRVSNEFIANKIGRGIGHAFRTAVGEGLAIPGAIALPTFAYHLRDMVAPIATVSSNLAASAPNLPFLQDAATFIASSAGAHPYITSAVGYASWMLGNEIGWAGAKNAGPIERNLYTGIKIAAPILAGVGAFTQAPWAIPLAAGLSVASTALAMRHRA</sequence>
<organism evidence="1 2">
    <name type="scientific">Candidatus Roizmanbacteria bacterium RIFCSPLOWO2_02_FULL_38_10</name>
    <dbReference type="NCBI Taxonomy" id="1802074"/>
    <lineage>
        <taxon>Bacteria</taxon>
        <taxon>Candidatus Roizmaniibacteriota</taxon>
    </lineage>
</organism>